<accession>A0AAV2H400</accession>
<protein>
    <recommendedName>
        <fullName evidence="4">Envelope glycoprotein L</fullName>
    </recommendedName>
</protein>
<organism evidence="2 3">
    <name type="scientific">Lymnaea stagnalis</name>
    <name type="common">Great pond snail</name>
    <name type="synonym">Helix stagnalis</name>
    <dbReference type="NCBI Taxonomy" id="6523"/>
    <lineage>
        <taxon>Eukaryota</taxon>
        <taxon>Metazoa</taxon>
        <taxon>Spiralia</taxon>
        <taxon>Lophotrochozoa</taxon>
        <taxon>Mollusca</taxon>
        <taxon>Gastropoda</taxon>
        <taxon>Heterobranchia</taxon>
        <taxon>Euthyneura</taxon>
        <taxon>Panpulmonata</taxon>
        <taxon>Hygrophila</taxon>
        <taxon>Lymnaeoidea</taxon>
        <taxon>Lymnaeidae</taxon>
        <taxon>Lymnaea</taxon>
    </lineage>
</organism>
<feature type="non-terminal residue" evidence="2">
    <location>
        <position position="306"/>
    </location>
</feature>
<keyword evidence="3" id="KW-1185">Reference proteome</keyword>
<name>A0AAV2H400_LYMST</name>
<feature type="chain" id="PRO_5043808117" description="Envelope glycoprotein L" evidence="1">
    <location>
        <begin position="26"/>
        <end position="306"/>
    </location>
</feature>
<feature type="signal peptide" evidence="1">
    <location>
        <begin position="1"/>
        <end position="25"/>
    </location>
</feature>
<evidence type="ECO:0000313" key="2">
    <source>
        <dbReference type="EMBL" id="CAL1528397.1"/>
    </source>
</evidence>
<proteinExistence type="predicted"/>
<gene>
    <name evidence="2" type="ORF">GSLYS_00002567001</name>
</gene>
<sequence length="306" mass="34640">MRMNIIMKAILCLVLFFFLSILVKGKMSCTPAEENKNHTISFMLPSKAEKNDIRIVSMFQHIGTCHPNTQICANSYSDKFNITMTSQKYDQAVTVLIYNLSRKLFSKEKQWFRAYYENSITDNKSICNVTVFAKPEDITCMNSIFHDYLYVTCIAHKIYPNGICLHRMSINNPVDKPILTEMCSARMDGDPEYFTSICTFGFLLSALRSGTSTLNITIYPNVTNDESDVQYGMEFVHSFILGPPNLIHATKESHTPAFQTSNLNGTVSVEINMICFPKPKAYRLIKEDGSEIKFDQVKNGNAASDG</sequence>
<keyword evidence="1" id="KW-0732">Signal</keyword>
<evidence type="ECO:0000313" key="3">
    <source>
        <dbReference type="Proteomes" id="UP001497497"/>
    </source>
</evidence>
<evidence type="ECO:0000256" key="1">
    <source>
        <dbReference type="SAM" id="SignalP"/>
    </source>
</evidence>
<dbReference type="Proteomes" id="UP001497497">
    <property type="component" value="Unassembled WGS sequence"/>
</dbReference>
<reference evidence="2 3" key="1">
    <citation type="submission" date="2024-04" db="EMBL/GenBank/DDBJ databases">
        <authorList>
            <consortium name="Genoscope - CEA"/>
            <person name="William W."/>
        </authorList>
    </citation>
    <scope>NUCLEOTIDE SEQUENCE [LARGE SCALE GENOMIC DNA]</scope>
</reference>
<evidence type="ECO:0008006" key="4">
    <source>
        <dbReference type="Google" id="ProtNLM"/>
    </source>
</evidence>
<dbReference type="AlphaFoldDB" id="A0AAV2H400"/>
<comment type="caution">
    <text evidence="2">The sequence shown here is derived from an EMBL/GenBank/DDBJ whole genome shotgun (WGS) entry which is preliminary data.</text>
</comment>
<dbReference type="EMBL" id="CAXITT010000032">
    <property type="protein sequence ID" value="CAL1528397.1"/>
    <property type="molecule type" value="Genomic_DNA"/>
</dbReference>